<dbReference type="InterPro" id="IPR018247">
    <property type="entry name" value="EF_Hand_1_Ca_BS"/>
</dbReference>
<dbReference type="Gene3D" id="2.60.40.710">
    <property type="entry name" value="Endoglucanase-like"/>
    <property type="match status" value="1"/>
</dbReference>
<dbReference type="GO" id="GO:0005509">
    <property type="term" value="F:calcium ion binding"/>
    <property type="evidence" value="ECO:0007669"/>
    <property type="project" value="InterPro"/>
</dbReference>
<dbReference type="PROSITE" id="PS51172">
    <property type="entry name" value="CBM3"/>
    <property type="match status" value="1"/>
</dbReference>
<protein>
    <recommendedName>
        <fullName evidence="1">CBM3 domain-containing protein</fullName>
    </recommendedName>
</protein>
<proteinExistence type="predicted"/>
<dbReference type="InterPro" id="IPR013783">
    <property type="entry name" value="Ig-like_fold"/>
</dbReference>
<dbReference type="InterPro" id="IPR001956">
    <property type="entry name" value="CBM3"/>
</dbReference>
<sequence length="939" mass="104722">MPNQSGFSIGLHYSDWSPWQKSEDFSYPGVGVFSETQKIPLFIDQALVAGLTPNSVKESPVMLSLVAIQPENGTQPAFVTIKNDGLRTIHLDSVFVKKGNGTRVAVSGDSLIVGGKATYKLDSLGQNFSGRNGELLFSVAEGFPVAYVCWGGKGALTDYAVESELWESECLKTSPGIGVYYSAGDFYRVAPEMSGRNGDNWLRYGAAELDKVDGELPDAEPISLQDGSAVVKAAKEPMHFAWHPVPGAAQYQLVVARAADSSIVFEKTTTNTQEDVLLDEGDYLWGVGAINETSVAAKKLKVAGSVFSNLRRYLKKRLTILLESLKYAERVELNAPQLAARKDTYLLDLKWGELALAREWDRPHTDMATHPNYDDEESYRCWAVGANILNRYYGGNLTQDEIKMYGVTFNENFYDVENPQLVAFLHFSQGAAPNETINEVLQWTLNTNTLNRIAGKISENLLVSALQSRQLIYMSNGPHIMTIDAYRKRIDGQIEIRLLNTDNNGTIEWRLLSAQEFEGFWIPDVTDGNVRMTDPRVHVDSDEDGMMDYDEIVRFHTNPNLVDSDGDGIGDKTEIMSYTFLEKIPDDSVSAIRGVKKEIYADIDGDGLRAELDEDSDNGGLLDGLEDINHNGIFEENEKNPFDEKDDLSAVDIRLDIPLDITIFANGRIRLNDYVKCYDLSFKGVKYCKFASNYVPNDFGIVLGVGVTVDELFVKSSVFIRNKAVIYGHVRFYTLPNENAFVMSQKDAYIKNSLVIKKLSQLWPFSMADLPPMEDVGQREVRVKYGEVLTLQSGDKFRKLSVAPGGTLRVPMGEFHFGELQMDASSQIEYVNPGYKSVFHVNGSCIWRAKLNRQNNVQDSTIARGVMLMQHGSETMFIEGEWAGTILAPNADLVLGQSNKIVYGRFAGKNVTVHQFAIIYKVPYSPKEYYDVALFGRGK</sequence>
<feature type="domain" description="CBM3" evidence="1">
    <location>
        <begin position="1"/>
        <end position="54"/>
    </location>
</feature>
<organism evidence="2 3">
    <name type="scientific">Fibrobacter intestinalis</name>
    <dbReference type="NCBI Taxonomy" id="28122"/>
    <lineage>
        <taxon>Bacteria</taxon>
        <taxon>Pseudomonadati</taxon>
        <taxon>Fibrobacterota</taxon>
        <taxon>Fibrobacteria</taxon>
        <taxon>Fibrobacterales</taxon>
        <taxon>Fibrobacteraceae</taxon>
        <taxon>Fibrobacter</taxon>
    </lineage>
</organism>
<dbReference type="InterPro" id="IPR036966">
    <property type="entry name" value="CBM3_sf"/>
</dbReference>
<evidence type="ECO:0000313" key="3">
    <source>
        <dbReference type="Proteomes" id="UP000190449"/>
    </source>
</evidence>
<dbReference type="GO" id="GO:0005975">
    <property type="term" value="P:carbohydrate metabolic process"/>
    <property type="evidence" value="ECO:0007669"/>
    <property type="project" value="InterPro"/>
</dbReference>
<name>A0A1T4L4Y1_9BACT</name>
<dbReference type="Gene3D" id="4.10.1080.10">
    <property type="entry name" value="TSP type-3 repeat"/>
    <property type="match status" value="1"/>
</dbReference>
<dbReference type="InterPro" id="IPR028974">
    <property type="entry name" value="TSP_type-3_rpt"/>
</dbReference>
<dbReference type="SUPFAM" id="SSF103647">
    <property type="entry name" value="TSP type-3 repeat"/>
    <property type="match status" value="1"/>
</dbReference>
<reference evidence="2 3" key="1">
    <citation type="submission" date="2017-02" db="EMBL/GenBank/DDBJ databases">
        <authorList>
            <person name="Peterson S.W."/>
        </authorList>
    </citation>
    <scope>NUCLEOTIDE SEQUENCE [LARGE SCALE GENOMIC DNA]</scope>
    <source>
        <strain evidence="2 3">ATCC 43854</strain>
    </source>
</reference>
<evidence type="ECO:0000313" key="2">
    <source>
        <dbReference type="EMBL" id="SJZ49611.1"/>
    </source>
</evidence>
<dbReference type="InterPro" id="IPR008965">
    <property type="entry name" value="CBM2/CBM3_carb-bd_dom_sf"/>
</dbReference>
<evidence type="ECO:0000259" key="1">
    <source>
        <dbReference type="PROSITE" id="PS51172"/>
    </source>
</evidence>
<gene>
    <name evidence="2" type="ORF">SAMN02745108_00766</name>
</gene>
<accession>A0A1T4L4Y1</accession>
<dbReference type="PROSITE" id="PS00018">
    <property type="entry name" value="EF_HAND_1"/>
    <property type="match status" value="1"/>
</dbReference>
<dbReference type="AlphaFoldDB" id="A0A1T4L4Y1"/>
<dbReference type="SUPFAM" id="SSF49384">
    <property type="entry name" value="Carbohydrate-binding domain"/>
    <property type="match status" value="1"/>
</dbReference>
<dbReference type="Proteomes" id="UP000190449">
    <property type="component" value="Unassembled WGS sequence"/>
</dbReference>
<dbReference type="GO" id="GO:0030248">
    <property type="term" value="F:cellulose binding"/>
    <property type="evidence" value="ECO:0007669"/>
    <property type="project" value="InterPro"/>
</dbReference>
<dbReference type="Gene3D" id="2.60.40.10">
    <property type="entry name" value="Immunoglobulins"/>
    <property type="match status" value="1"/>
</dbReference>
<dbReference type="STRING" id="28122.SAMN02745108_00766"/>
<dbReference type="EMBL" id="FUWU01000009">
    <property type="protein sequence ID" value="SJZ49611.1"/>
    <property type="molecule type" value="Genomic_DNA"/>
</dbReference>